<dbReference type="Proteomes" id="UP000677054">
    <property type="component" value="Unassembled WGS sequence"/>
</dbReference>
<gene>
    <name evidence="1" type="ORF">DSTB1V02_LOCUS11769</name>
</gene>
<dbReference type="EMBL" id="CAJPEV010004025">
    <property type="protein sequence ID" value="CAG0901011.1"/>
    <property type="molecule type" value="Genomic_DNA"/>
</dbReference>
<reference evidence="1" key="1">
    <citation type="submission" date="2020-11" db="EMBL/GenBank/DDBJ databases">
        <authorList>
            <person name="Tran Van P."/>
        </authorList>
    </citation>
    <scope>NUCLEOTIDE SEQUENCE</scope>
</reference>
<keyword evidence="2" id="KW-1185">Reference proteome</keyword>
<dbReference type="AlphaFoldDB" id="A0A7R9ADE5"/>
<accession>A0A7R9ADE5</accession>
<organism evidence="1">
    <name type="scientific">Darwinula stevensoni</name>
    <dbReference type="NCBI Taxonomy" id="69355"/>
    <lineage>
        <taxon>Eukaryota</taxon>
        <taxon>Metazoa</taxon>
        <taxon>Ecdysozoa</taxon>
        <taxon>Arthropoda</taxon>
        <taxon>Crustacea</taxon>
        <taxon>Oligostraca</taxon>
        <taxon>Ostracoda</taxon>
        <taxon>Podocopa</taxon>
        <taxon>Podocopida</taxon>
        <taxon>Darwinulocopina</taxon>
        <taxon>Darwinuloidea</taxon>
        <taxon>Darwinulidae</taxon>
        <taxon>Darwinula</taxon>
    </lineage>
</organism>
<protein>
    <submittedName>
        <fullName evidence="1">Uncharacterized protein</fullName>
    </submittedName>
</protein>
<proteinExistence type="predicted"/>
<evidence type="ECO:0000313" key="1">
    <source>
        <dbReference type="EMBL" id="CAD7252008.1"/>
    </source>
</evidence>
<sequence length="212" mass="23577">MRFRGFVSKQSSRLGSLEGFLNVLRAVLHADEVPSLNAGAIWPSGGHQSIEVDSVAFEVSRRAMPSFWIRGCTSLHADEEGEGCHPSDPLWSFESLFYSGHRHWPFLNLSMADGTDGAILAIYTMMEVDVGNTAIMQFLRILTPQNAQMSRESSVTLTGCAMELRARHSASRGRFCNGLGQDYRTPLVFEPEKMKVSADVYRKSILEDCLVL</sequence>
<evidence type="ECO:0000313" key="2">
    <source>
        <dbReference type="Proteomes" id="UP000677054"/>
    </source>
</evidence>
<name>A0A7R9ADE5_9CRUS</name>
<dbReference type="EMBL" id="LR903542">
    <property type="protein sequence ID" value="CAD7252008.1"/>
    <property type="molecule type" value="Genomic_DNA"/>
</dbReference>